<evidence type="ECO:0000256" key="2">
    <source>
        <dbReference type="ARBA" id="ARBA00022723"/>
    </source>
</evidence>
<comment type="caution">
    <text evidence="7">The sequence shown here is derived from an EMBL/GenBank/DDBJ whole genome shotgun (WGS) entry which is preliminary data.</text>
</comment>
<keyword evidence="8" id="KW-1185">Reference proteome</keyword>
<proteinExistence type="predicted"/>
<dbReference type="AlphaFoldDB" id="A0A2P5HV89"/>
<dbReference type="EMBL" id="MAVT02000672">
    <property type="protein sequence ID" value="POS74171.1"/>
    <property type="molecule type" value="Genomic_DNA"/>
</dbReference>
<feature type="compositionally biased region" description="Pro residues" evidence="5">
    <location>
        <begin position="30"/>
        <end position="41"/>
    </location>
</feature>
<reference evidence="7" key="1">
    <citation type="submission" date="2017-09" db="EMBL/GenBank/DDBJ databases">
        <title>Polyketide synthases of a Diaporthe helianthi virulent isolate.</title>
        <authorList>
            <person name="Baroncelli R."/>
        </authorList>
    </citation>
    <scope>NUCLEOTIDE SEQUENCE [LARGE SCALE GENOMIC DNA]</scope>
    <source>
        <strain evidence="7">7/96</strain>
    </source>
</reference>
<dbReference type="STRING" id="158607.A0A2P5HV89"/>
<dbReference type="GO" id="GO:0003677">
    <property type="term" value="F:DNA binding"/>
    <property type="evidence" value="ECO:0007669"/>
    <property type="project" value="UniProtKB-KW"/>
</dbReference>
<feature type="compositionally biased region" description="Gly residues" evidence="5">
    <location>
        <begin position="19"/>
        <end position="29"/>
    </location>
</feature>
<feature type="region of interest" description="Disordered" evidence="5">
    <location>
        <begin position="104"/>
        <end position="185"/>
    </location>
</feature>
<dbReference type="SUPFAM" id="SSF57701">
    <property type="entry name" value="Zn2/Cys6 DNA-binding domain"/>
    <property type="match status" value="1"/>
</dbReference>
<feature type="compositionally biased region" description="Low complexity" evidence="5">
    <location>
        <begin position="119"/>
        <end position="151"/>
    </location>
</feature>
<evidence type="ECO:0000256" key="1">
    <source>
        <dbReference type="ARBA" id="ARBA00004123"/>
    </source>
</evidence>
<sequence length="620" mass="68096">MLRKYRALQPAPNSPAPGYGEGASGAAGPGPGPGPRLPPQPKRSSVAQACDNCKQAKAKCSGAHPICQRCAAKSLPCSYAKEQQKQRDEAMRARLETLEGFFSKLQTQSPEEAHRTVQSIRSSGAVSGSSHGSSLQSTMSSSESISATPSSSNPPEQAPGSPLNPRDDATNEEADARPAGAQAGQQYRNAVEFGLPEPDVMAKSVALFYDSSGPLFHVFSRPQALALCASVYDPARAPDRTDSMKVDVACVAAIAAVGAQYINSCSESDLDVRLYEISRRNFEAAIEKRPYDAIKISALLAMFNIMTKATTAITYVGYISGNDIWFGKLPLANLVEQGGSLPDSVWVSVCHTHLLYLGAIMLLHRRTVFQCMETYPPSVEKHHVLLPDRRLLVERSTDGVSAAKHSATILNMLLERNALYKRCWLVIFQSYTSCTAILHAVSQKQMHNFPESEWSADLEQGSICLSVLDFCGGLDPVAYRFRERLAAIYTKLARHNQIEGAPPALEQAHSDKYLFIVPEEAADEQKAVSWTLLNLLCKPFTEPADRIDAEEDVRTNFIDCPYKRDHSLYTQLMEQLQWKYESTIPFNWDVHSLVGCEVGGVNNGKEGHRPHFSSNWLLSK</sequence>
<name>A0A2P5HV89_DIAHE</name>
<dbReference type="PANTHER" id="PTHR46910">
    <property type="entry name" value="TRANSCRIPTION FACTOR PDR1"/>
    <property type="match status" value="1"/>
</dbReference>
<dbReference type="GO" id="GO:0000981">
    <property type="term" value="F:DNA-binding transcription factor activity, RNA polymerase II-specific"/>
    <property type="evidence" value="ECO:0007669"/>
    <property type="project" value="InterPro"/>
</dbReference>
<keyword evidence="2" id="KW-0479">Metal-binding</keyword>
<accession>A0A2P5HV89</accession>
<feature type="domain" description="Zn(2)-C6 fungal-type" evidence="6">
    <location>
        <begin position="49"/>
        <end position="79"/>
    </location>
</feature>
<gene>
    <name evidence="7" type="ORF">DHEL01_v207438</name>
</gene>
<dbReference type="OrthoDB" id="1919336at2759"/>
<protein>
    <recommendedName>
        <fullName evidence="6">Zn(2)-C6 fungal-type domain-containing protein</fullName>
    </recommendedName>
</protein>
<dbReference type="CDD" id="cd00067">
    <property type="entry name" value="GAL4"/>
    <property type="match status" value="1"/>
</dbReference>
<dbReference type="SMART" id="SM00066">
    <property type="entry name" value="GAL4"/>
    <property type="match status" value="1"/>
</dbReference>
<dbReference type="InterPro" id="IPR036864">
    <property type="entry name" value="Zn2-C6_fun-type_DNA-bd_sf"/>
</dbReference>
<dbReference type="GO" id="GO:0008270">
    <property type="term" value="F:zinc ion binding"/>
    <property type="evidence" value="ECO:0007669"/>
    <property type="project" value="InterPro"/>
</dbReference>
<evidence type="ECO:0000256" key="3">
    <source>
        <dbReference type="ARBA" id="ARBA00023125"/>
    </source>
</evidence>
<evidence type="ECO:0000256" key="5">
    <source>
        <dbReference type="SAM" id="MobiDB-lite"/>
    </source>
</evidence>
<comment type="subcellular location">
    <subcellularLocation>
        <location evidence="1">Nucleus</location>
    </subcellularLocation>
</comment>
<dbReference type="InterPro" id="IPR050987">
    <property type="entry name" value="AtrR-like"/>
</dbReference>
<organism evidence="7 8">
    <name type="scientific">Diaporthe helianthi</name>
    <dbReference type="NCBI Taxonomy" id="158607"/>
    <lineage>
        <taxon>Eukaryota</taxon>
        <taxon>Fungi</taxon>
        <taxon>Dikarya</taxon>
        <taxon>Ascomycota</taxon>
        <taxon>Pezizomycotina</taxon>
        <taxon>Sordariomycetes</taxon>
        <taxon>Sordariomycetidae</taxon>
        <taxon>Diaporthales</taxon>
        <taxon>Diaporthaceae</taxon>
        <taxon>Diaporthe</taxon>
    </lineage>
</organism>
<dbReference type="InterPro" id="IPR001138">
    <property type="entry name" value="Zn2Cys6_DnaBD"/>
</dbReference>
<feature type="region of interest" description="Disordered" evidence="5">
    <location>
        <begin position="1"/>
        <end position="46"/>
    </location>
</feature>
<keyword evidence="3" id="KW-0238">DNA-binding</keyword>
<dbReference type="GO" id="GO:0005634">
    <property type="term" value="C:nucleus"/>
    <property type="evidence" value="ECO:0007669"/>
    <property type="project" value="UniProtKB-SubCell"/>
</dbReference>
<evidence type="ECO:0000256" key="4">
    <source>
        <dbReference type="ARBA" id="ARBA00023242"/>
    </source>
</evidence>
<dbReference type="Pfam" id="PF00172">
    <property type="entry name" value="Zn_clus"/>
    <property type="match status" value="1"/>
</dbReference>
<keyword evidence="4" id="KW-0539">Nucleus</keyword>
<dbReference type="Proteomes" id="UP000094444">
    <property type="component" value="Unassembled WGS sequence"/>
</dbReference>
<evidence type="ECO:0000313" key="7">
    <source>
        <dbReference type="EMBL" id="POS74171.1"/>
    </source>
</evidence>
<dbReference type="PANTHER" id="PTHR46910:SF3">
    <property type="entry name" value="HALOTOLERANCE PROTEIN 9-RELATED"/>
    <property type="match status" value="1"/>
</dbReference>
<dbReference type="PROSITE" id="PS50048">
    <property type="entry name" value="ZN2_CY6_FUNGAL_2"/>
    <property type="match status" value="1"/>
</dbReference>
<dbReference type="PROSITE" id="PS00463">
    <property type="entry name" value="ZN2_CY6_FUNGAL_1"/>
    <property type="match status" value="1"/>
</dbReference>
<dbReference type="Gene3D" id="4.10.240.10">
    <property type="entry name" value="Zn(2)-C6 fungal-type DNA-binding domain"/>
    <property type="match status" value="1"/>
</dbReference>
<evidence type="ECO:0000259" key="6">
    <source>
        <dbReference type="PROSITE" id="PS50048"/>
    </source>
</evidence>
<dbReference type="InParanoid" id="A0A2P5HV89"/>
<dbReference type="CDD" id="cd12148">
    <property type="entry name" value="fungal_TF_MHR"/>
    <property type="match status" value="1"/>
</dbReference>
<evidence type="ECO:0000313" key="8">
    <source>
        <dbReference type="Proteomes" id="UP000094444"/>
    </source>
</evidence>